<reference evidence="6" key="1">
    <citation type="submission" date="2018-09" db="EMBL/GenBank/DDBJ databases">
        <title>whole genome sequence of T. equiperdum IVM-t1 strain.</title>
        <authorList>
            <person name="Suganuma K."/>
        </authorList>
    </citation>
    <scope>NUCLEOTIDE SEQUENCE [LARGE SCALE GENOMIC DNA]</scope>
    <source>
        <strain evidence="6">IVM-t1</strain>
    </source>
</reference>
<keyword evidence="1 3" id="KW-0547">Nucleotide-binding</keyword>
<proteinExistence type="predicted"/>
<protein>
    <submittedName>
        <fullName evidence="6">Protein kinase</fullName>
    </submittedName>
</protein>
<dbReference type="Gene3D" id="3.30.200.20">
    <property type="entry name" value="Phosphorylase Kinase, domain 1"/>
    <property type="match status" value="1"/>
</dbReference>
<dbReference type="PROSITE" id="PS00108">
    <property type="entry name" value="PROTEIN_KINASE_ST"/>
    <property type="match status" value="1"/>
</dbReference>
<feature type="region of interest" description="Disordered" evidence="4">
    <location>
        <begin position="459"/>
        <end position="510"/>
    </location>
</feature>
<dbReference type="GO" id="GO:0005524">
    <property type="term" value="F:ATP binding"/>
    <property type="evidence" value="ECO:0007669"/>
    <property type="project" value="UniProtKB-UniRule"/>
</dbReference>
<dbReference type="AlphaFoldDB" id="A0A3L6LBK3"/>
<dbReference type="Pfam" id="PF00069">
    <property type="entry name" value="Pkinase"/>
    <property type="match status" value="1"/>
</dbReference>
<feature type="compositionally biased region" description="Polar residues" evidence="4">
    <location>
        <begin position="525"/>
        <end position="550"/>
    </location>
</feature>
<dbReference type="InterPro" id="IPR000719">
    <property type="entry name" value="Prot_kinase_dom"/>
</dbReference>
<dbReference type="Gene3D" id="1.10.510.10">
    <property type="entry name" value="Transferase(Phosphotransferase) domain 1"/>
    <property type="match status" value="1"/>
</dbReference>
<name>A0A3L6LBK3_9TRYP</name>
<keyword evidence="6" id="KW-0808">Transferase</keyword>
<dbReference type="EMBL" id="QSBY01000003">
    <property type="protein sequence ID" value="RHW73456.1"/>
    <property type="molecule type" value="Genomic_DNA"/>
</dbReference>
<feature type="compositionally biased region" description="Polar residues" evidence="4">
    <location>
        <begin position="394"/>
        <end position="408"/>
    </location>
</feature>
<dbReference type="InterPro" id="IPR017441">
    <property type="entry name" value="Protein_kinase_ATP_BS"/>
</dbReference>
<feature type="region of interest" description="Disordered" evidence="4">
    <location>
        <begin position="525"/>
        <end position="562"/>
    </location>
</feature>
<dbReference type="PROSITE" id="PS50011">
    <property type="entry name" value="PROTEIN_KINASE_DOM"/>
    <property type="match status" value="1"/>
</dbReference>
<dbReference type="Proteomes" id="UP000266743">
    <property type="component" value="Chromosome 3"/>
</dbReference>
<feature type="region of interest" description="Disordered" evidence="4">
    <location>
        <begin position="323"/>
        <end position="447"/>
    </location>
</feature>
<dbReference type="SMART" id="SM00220">
    <property type="entry name" value="S_TKc"/>
    <property type="match status" value="1"/>
</dbReference>
<dbReference type="PROSITE" id="PS00107">
    <property type="entry name" value="PROTEIN_KINASE_ATP"/>
    <property type="match status" value="1"/>
</dbReference>
<gene>
    <name evidence="6" type="ORF">DPX39_030008000</name>
</gene>
<evidence type="ECO:0000259" key="5">
    <source>
        <dbReference type="PROSITE" id="PS50011"/>
    </source>
</evidence>
<feature type="binding site" evidence="3">
    <location>
        <position position="34"/>
    </location>
    <ligand>
        <name>ATP</name>
        <dbReference type="ChEBI" id="CHEBI:30616"/>
    </ligand>
</feature>
<keyword evidence="2 3" id="KW-0067">ATP-binding</keyword>
<evidence type="ECO:0000256" key="2">
    <source>
        <dbReference type="ARBA" id="ARBA00022840"/>
    </source>
</evidence>
<accession>A0A3L6LBK3</accession>
<feature type="compositionally biased region" description="Polar residues" evidence="4">
    <location>
        <begin position="466"/>
        <end position="480"/>
    </location>
</feature>
<feature type="domain" description="Protein kinase" evidence="5">
    <location>
        <begin position="4"/>
        <end position="303"/>
    </location>
</feature>
<dbReference type="FunFam" id="3.30.200.20:FF:000335">
    <property type="entry name" value="Serine/threonine-protein kinase MHK"/>
    <property type="match status" value="1"/>
</dbReference>
<dbReference type="PANTHER" id="PTHR24055">
    <property type="entry name" value="MITOGEN-ACTIVATED PROTEIN KINASE"/>
    <property type="match status" value="1"/>
</dbReference>
<feature type="compositionally biased region" description="Polar residues" evidence="4">
    <location>
        <begin position="487"/>
        <end position="496"/>
    </location>
</feature>
<feature type="compositionally biased region" description="Polar residues" evidence="4">
    <location>
        <begin position="373"/>
        <end position="383"/>
    </location>
</feature>
<dbReference type="InterPro" id="IPR011009">
    <property type="entry name" value="Kinase-like_dom_sf"/>
</dbReference>
<dbReference type="InterPro" id="IPR008271">
    <property type="entry name" value="Ser/Thr_kinase_AS"/>
</dbReference>
<evidence type="ECO:0000256" key="4">
    <source>
        <dbReference type="SAM" id="MobiDB-lite"/>
    </source>
</evidence>
<dbReference type="CDD" id="cd07830">
    <property type="entry name" value="STKc_MAK_like"/>
    <property type="match status" value="1"/>
</dbReference>
<organism evidence="6">
    <name type="scientific">Trypanosoma brucei equiperdum</name>
    <dbReference type="NCBI Taxonomy" id="630700"/>
    <lineage>
        <taxon>Eukaryota</taxon>
        <taxon>Discoba</taxon>
        <taxon>Euglenozoa</taxon>
        <taxon>Kinetoplastea</taxon>
        <taxon>Metakinetoplastina</taxon>
        <taxon>Trypanosomatida</taxon>
        <taxon>Trypanosomatidae</taxon>
        <taxon>Trypanosoma</taxon>
    </lineage>
</organism>
<dbReference type="SUPFAM" id="SSF56112">
    <property type="entry name" value="Protein kinase-like (PK-like)"/>
    <property type="match status" value="1"/>
</dbReference>
<sequence length="583" mass="63822">MENYQLLNQLGDGTFGCVVKALHKSSGQFVAIKKMKQKYYSWDECMKLPEVVVVRRVHGHPNIVKMREVIREKNELFFVFEFMDGDLLGVIRRAKQMQSYGSGTSGPALAYPKIKSYTFQILQSLAYLHRAGYFHRDMKPENLLVRKDPSTSAQEIVKLADFGLVKEIRARPPYTDYVSTRWYRAPELLLQDRCYSSPVDIWAVGCIIAEMITTRPLFAGSNEVDQLHKIMAVLGSPNESVWPNGMVLAKKIRYNFPSINGVGLERVMPPHVPPHAMDLMKQMLNYDPKRRPTAQQCLQHPYFNVGVDEENFAPTNVPKQMAEALKKHTSGPQSAPSGAVVPNSDTKGDRPPVGATTAVPKAGGPSNSPPVVPQQNSYSTSNESSDRKPDVQSKFGSNVKTTLANMKTSPLPPEAKPGKFSPSNNKEIPSRTVAQPPPASNNDELDLDGLIDDFAGELKTLGLHPQQKQHGSTSLQSNATPGKDITNCGSSGSQRKSGVDFAKPPPMEGGMVATLLNSTRYKLSSFQSSENKTYTNSLGKAHPQGNSPATLASVGPSVGSQAVSPSIKALLAKHREHNQGSNS</sequence>
<keyword evidence="6" id="KW-0418">Kinase</keyword>
<dbReference type="FunFam" id="1.10.510.10:FF:000685">
    <property type="entry name" value="Serine/threonine-protein kinase dyf-5"/>
    <property type="match status" value="1"/>
</dbReference>
<comment type="caution">
    <text evidence="6">The sequence shown here is derived from an EMBL/GenBank/DDBJ whole genome shotgun (WGS) entry which is preliminary data.</text>
</comment>
<evidence type="ECO:0000256" key="1">
    <source>
        <dbReference type="ARBA" id="ARBA00022741"/>
    </source>
</evidence>
<evidence type="ECO:0000256" key="3">
    <source>
        <dbReference type="PROSITE-ProRule" id="PRU10141"/>
    </source>
</evidence>
<dbReference type="GO" id="GO:0004672">
    <property type="term" value="F:protein kinase activity"/>
    <property type="evidence" value="ECO:0007669"/>
    <property type="project" value="InterPro"/>
</dbReference>
<dbReference type="InterPro" id="IPR050117">
    <property type="entry name" value="MAPK"/>
</dbReference>
<evidence type="ECO:0000313" key="6">
    <source>
        <dbReference type="EMBL" id="RHW73456.1"/>
    </source>
</evidence>